<accession>A0ABM1YH87</accession>
<dbReference type="GeneID" id="109399650"/>
<dbReference type="PROSITE" id="PS50240">
    <property type="entry name" value="TRYPSIN_DOM"/>
    <property type="match status" value="1"/>
</dbReference>
<dbReference type="Gene3D" id="2.40.10.10">
    <property type="entry name" value="Trypsin-like serine proteases"/>
    <property type="match status" value="2"/>
</dbReference>
<keyword evidence="6" id="KW-0732">Signal</keyword>
<organism evidence="8 9">
    <name type="scientific">Aedes albopictus</name>
    <name type="common">Asian tiger mosquito</name>
    <name type="synonym">Stegomyia albopicta</name>
    <dbReference type="NCBI Taxonomy" id="7160"/>
    <lineage>
        <taxon>Eukaryota</taxon>
        <taxon>Metazoa</taxon>
        <taxon>Ecdysozoa</taxon>
        <taxon>Arthropoda</taxon>
        <taxon>Hexapoda</taxon>
        <taxon>Insecta</taxon>
        <taxon>Pterygota</taxon>
        <taxon>Neoptera</taxon>
        <taxon>Endopterygota</taxon>
        <taxon>Diptera</taxon>
        <taxon>Nematocera</taxon>
        <taxon>Culicoidea</taxon>
        <taxon>Culicidae</taxon>
        <taxon>Culicinae</taxon>
        <taxon>Aedini</taxon>
        <taxon>Aedes</taxon>
        <taxon>Stegomyia</taxon>
    </lineage>
</organism>
<feature type="signal peptide" evidence="6">
    <location>
        <begin position="1"/>
        <end position="18"/>
    </location>
</feature>
<evidence type="ECO:0000256" key="6">
    <source>
        <dbReference type="SAM" id="SignalP"/>
    </source>
</evidence>
<keyword evidence="9" id="KW-1185">Reference proteome</keyword>
<evidence type="ECO:0000259" key="7">
    <source>
        <dbReference type="PROSITE" id="PS50240"/>
    </source>
</evidence>
<name>A0ABM1YH87_AEDAL</name>
<proteinExistence type="inferred from homology"/>
<keyword evidence="1" id="KW-0645">Protease</keyword>
<keyword evidence="3" id="KW-0720">Serine protease</keyword>
<dbReference type="RefSeq" id="XP_029732191.2">
    <property type="nucleotide sequence ID" value="XM_029876331.2"/>
</dbReference>
<dbReference type="InterPro" id="IPR050430">
    <property type="entry name" value="Peptidase_S1"/>
</dbReference>
<dbReference type="InterPro" id="IPR009003">
    <property type="entry name" value="Peptidase_S1_PA"/>
</dbReference>
<protein>
    <recommendedName>
        <fullName evidence="7">Peptidase S1 domain-containing protein</fullName>
    </recommendedName>
</protein>
<dbReference type="InterPro" id="IPR001314">
    <property type="entry name" value="Peptidase_S1A"/>
</dbReference>
<reference evidence="9" key="1">
    <citation type="journal article" date="2015" name="Proc. Natl. Acad. Sci. U.S.A.">
        <title>Genome sequence of the Asian Tiger mosquito, Aedes albopictus, reveals insights into its biology, genetics, and evolution.</title>
        <authorList>
            <person name="Chen X.G."/>
            <person name="Jiang X."/>
            <person name="Gu J."/>
            <person name="Xu M."/>
            <person name="Wu Y."/>
            <person name="Deng Y."/>
            <person name="Zhang C."/>
            <person name="Bonizzoni M."/>
            <person name="Dermauw W."/>
            <person name="Vontas J."/>
            <person name="Armbruster P."/>
            <person name="Huang X."/>
            <person name="Yang Y."/>
            <person name="Zhang H."/>
            <person name="He W."/>
            <person name="Peng H."/>
            <person name="Liu Y."/>
            <person name="Wu K."/>
            <person name="Chen J."/>
            <person name="Lirakis M."/>
            <person name="Topalis P."/>
            <person name="Van Leeuwen T."/>
            <person name="Hall A.B."/>
            <person name="Jiang X."/>
            <person name="Thorpe C."/>
            <person name="Mueller R.L."/>
            <person name="Sun C."/>
            <person name="Waterhouse R.M."/>
            <person name="Yan G."/>
            <person name="Tu Z.J."/>
            <person name="Fang X."/>
            <person name="James A.A."/>
        </authorList>
    </citation>
    <scope>NUCLEOTIDE SEQUENCE [LARGE SCALE GENOMIC DNA]</scope>
    <source>
        <strain evidence="9">Foshan</strain>
    </source>
</reference>
<keyword evidence="2" id="KW-0378">Hydrolase</keyword>
<dbReference type="PRINTS" id="PR00722">
    <property type="entry name" value="CHYMOTRYPSIN"/>
</dbReference>
<dbReference type="InterPro" id="IPR001254">
    <property type="entry name" value="Trypsin_dom"/>
</dbReference>
<dbReference type="SUPFAM" id="SSF50494">
    <property type="entry name" value="Trypsin-like serine proteases"/>
    <property type="match status" value="1"/>
</dbReference>
<dbReference type="SMART" id="SM00020">
    <property type="entry name" value="Tryp_SPc"/>
    <property type="match status" value="1"/>
</dbReference>
<reference evidence="8" key="2">
    <citation type="submission" date="2025-05" db="UniProtKB">
        <authorList>
            <consortium name="EnsemblMetazoa"/>
        </authorList>
    </citation>
    <scope>IDENTIFICATION</scope>
    <source>
        <strain evidence="8">Foshan</strain>
    </source>
</reference>
<evidence type="ECO:0000256" key="4">
    <source>
        <dbReference type="ARBA" id="ARBA00023157"/>
    </source>
</evidence>
<dbReference type="Proteomes" id="UP000069940">
    <property type="component" value="Unassembled WGS sequence"/>
</dbReference>
<evidence type="ECO:0000313" key="8">
    <source>
        <dbReference type="EnsemblMetazoa" id="AALFPA23_009120.P12514"/>
    </source>
</evidence>
<comment type="similarity">
    <text evidence="5">Belongs to the peptidase S1 family. CLIP subfamily.</text>
</comment>
<feature type="chain" id="PRO_5045861197" description="Peptidase S1 domain-containing protein" evidence="6">
    <location>
        <begin position="19"/>
        <end position="258"/>
    </location>
</feature>
<evidence type="ECO:0000256" key="5">
    <source>
        <dbReference type="ARBA" id="ARBA00024195"/>
    </source>
</evidence>
<dbReference type="PANTHER" id="PTHR24276">
    <property type="entry name" value="POLYSERASE-RELATED"/>
    <property type="match status" value="1"/>
</dbReference>
<evidence type="ECO:0000256" key="2">
    <source>
        <dbReference type="ARBA" id="ARBA00022801"/>
    </source>
</evidence>
<dbReference type="Pfam" id="PF00089">
    <property type="entry name" value="Trypsin"/>
    <property type="match status" value="1"/>
</dbReference>
<sequence>MFKSSAVVVCLCLAVATATPLPKTQEPEGLIAGGIDAEEGQFPYQVSLRTTSNNAHFCGGSVLNNRWIITAGSCAQGKEPAGVSVMAGSKSLTRGGSIHAVDRIIVHPNFDVNTLTNDVAVMRVRNPFMLSPDIMAVQMSSEFVSIAYGALLSGWGRRTMDNPNFPDWLQYVPVNIITNTECRVRFEAPYDQRITDNTICTSAAFGRGACLGDAGGPVLHGGELQGVVSWGIPCGLGYPDVHARVSVHRPWVLVHTMV</sequence>
<dbReference type="PANTHER" id="PTHR24276:SF91">
    <property type="entry name" value="AT26814P-RELATED"/>
    <property type="match status" value="1"/>
</dbReference>
<dbReference type="InterPro" id="IPR043504">
    <property type="entry name" value="Peptidase_S1_PA_chymotrypsin"/>
</dbReference>
<dbReference type="CDD" id="cd00190">
    <property type="entry name" value="Tryp_SPc"/>
    <property type="match status" value="1"/>
</dbReference>
<evidence type="ECO:0000313" key="9">
    <source>
        <dbReference type="Proteomes" id="UP000069940"/>
    </source>
</evidence>
<evidence type="ECO:0000256" key="3">
    <source>
        <dbReference type="ARBA" id="ARBA00022825"/>
    </source>
</evidence>
<feature type="domain" description="Peptidase S1" evidence="7">
    <location>
        <begin position="31"/>
        <end position="257"/>
    </location>
</feature>
<dbReference type="EnsemblMetazoa" id="AALFPA23_009120.R12514">
    <property type="protein sequence ID" value="AALFPA23_009120.P12514"/>
    <property type="gene ID" value="AALFPA23_009120"/>
</dbReference>
<keyword evidence="4" id="KW-1015">Disulfide bond</keyword>
<evidence type="ECO:0000256" key="1">
    <source>
        <dbReference type="ARBA" id="ARBA00022670"/>
    </source>
</evidence>